<proteinExistence type="predicted"/>
<organism evidence="1 2">
    <name type="scientific">Hafnia psychrotolerans</name>
    <dbReference type="NCBI Taxonomy" id="1477018"/>
    <lineage>
        <taxon>Bacteria</taxon>
        <taxon>Pseudomonadati</taxon>
        <taxon>Pseudomonadota</taxon>
        <taxon>Gammaproteobacteria</taxon>
        <taxon>Enterobacterales</taxon>
        <taxon>Hafniaceae</taxon>
        <taxon>Hafnia</taxon>
    </lineage>
</organism>
<sequence>MQKAKIMARGKVIFNVFNVGFNMAKSAEALFKKKNNNIERWCLLLSNSS</sequence>
<gene>
    <name evidence="1" type="ORF">GCM10011328_23140</name>
</gene>
<dbReference type="EMBL" id="BMFZ01000005">
    <property type="protein sequence ID" value="GGA47326.1"/>
    <property type="molecule type" value="Genomic_DNA"/>
</dbReference>
<evidence type="ECO:0000313" key="2">
    <source>
        <dbReference type="Proteomes" id="UP000627464"/>
    </source>
</evidence>
<reference evidence="2" key="1">
    <citation type="journal article" date="2019" name="Int. J. Syst. Evol. Microbiol.">
        <title>The Global Catalogue of Microorganisms (GCM) 10K type strain sequencing project: providing services to taxonomists for standard genome sequencing and annotation.</title>
        <authorList>
            <consortium name="The Broad Institute Genomics Platform"/>
            <consortium name="The Broad Institute Genome Sequencing Center for Infectious Disease"/>
            <person name="Wu L."/>
            <person name="Ma J."/>
        </authorList>
    </citation>
    <scope>NUCLEOTIDE SEQUENCE [LARGE SCALE GENOMIC DNA]</scope>
    <source>
        <strain evidence="2">CGMCC 1.12806</strain>
    </source>
</reference>
<name>A0ABQ1GNI3_9GAMM</name>
<protein>
    <recommendedName>
        <fullName evidence="3">Transposase</fullName>
    </recommendedName>
</protein>
<evidence type="ECO:0000313" key="1">
    <source>
        <dbReference type="EMBL" id="GGA47326.1"/>
    </source>
</evidence>
<keyword evidence="2" id="KW-1185">Reference proteome</keyword>
<comment type="caution">
    <text evidence="1">The sequence shown here is derived from an EMBL/GenBank/DDBJ whole genome shotgun (WGS) entry which is preliminary data.</text>
</comment>
<accession>A0ABQ1GNI3</accession>
<evidence type="ECO:0008006" key="3">
    <source>
        <dbReference type="Google" id="ProtNLM"/>
    </source>
</evidence>
<dbReference type="Proteomes" id="UP000627464">
    <property type="component" value="Unassembled WGS sequence"/>
</dbReference>